<accession>A0ABV1JLZ6</accession>
<gene>
    <name evidence="1" type="ORF">ABM124_08105</name>
</gene>
<keyword evidence="2" id="KW-1185">Reference proteome</keyword>
<evidence type="ECO:0000313" key="1">
    <source>
        <dbReference type="EMBL" id="MEQ3511266.1"/>
    </source>
</evidence>
<organism evidence="1 2">
    <name type="scientific">Neisseria polysaccharea</name>
    <dbReference type="NCBI Taxonomy" id="489"/>
    <lineage>
        <taxon>Bacteria</taxon>
        <taxon>Pseudomonadati</taxon>
        <taxon>Pseudomonadota</taxon>
        <taxon>Betaproteobacteria</taxon>
        <taxon>Neisseriales</taxon>
        <taxon>Neisseriaceae</taxon>
        <taxon>Neisseria</taxon>
    </lineage>
</organism>
<sequence length="61" mass="6504">MKTITEKLASQLNSREKANAAADTLTALLLLVNDGVSRKAAINAVAAITREAMDRYGETGR</sequence>
<reference evidence="1 2" key="1">
    <citation type="submission" date="2024-05" db="EMBL/GenBank/DDBJ databases">
        <authorList>
            <person name="Matzinger S.R."/>
            <person name="Bankers L."/>
            <person name="Rossheim A."/>
            <person name="Hetherington-Rauth M.C."/>
            <person name="Smith A."/>
            <person name="Baird S."/>
            <person name="Polanco D."/>
        </authorList>
    </citation>
    <scope>NUCLEOTIDE SEQUENCE [LARGE SCALE GENOMIC DNA]</scope>
    <source>
        <strain evidence="1 2">2024CJ-00066</strain>
    </source>
</reference>
<comment type="caution">
    <text evidence="1">The sequence shown here is derived from an EMBL/GenBank/DDBJ whole genome shotgun (WGS) entry which is preliminary data.</text>
</comment>
<protein>
    <submittedName>
        <fullName evidence="1">Polyribonucleotide nucleotidyltransferase</fullName>
    </submittedName>
</protein>
<dbReference type="EMBL" id="JBECZB010000010">
    <property type="protein sequence ID" value="MEQ3511266.1"/>
    <property type="molecule type" value="Genomic_DNA"/>
</dbReference>
<dbReference type="Proteomes" id="UP001447151">
    <property type="component" value="Unassembled WGS sequence"/>
</dbReference>
<evidence type="ECO:0000313" key="2">
    <source>
        <dbReference type="Proteomes" id="UP001447151"/>
    </source>
</evidence>
<name>A0ABV1JLZ6_NEIPO</name>
<dbReference type="RefSeq" id="WP_349273213.1">
    <property type="nucleotide sequence ID" value="NZ_JBECZB010000010.1"/>
</dbReference>
<proteinExistence type="predicted"/>